<dbReference type="Proteomes" id="UP000237271">
    <property type="component" value="Unassembled WGS sequence"/>
</dbReference>
<feature type="region of interest" description="Disordered" evidence="1">
    <location>
        <begin position="1535"/>
        <end position="1574"/>
    </location>
</feature>
<name>A0A2P4XFS2_9STRA</name>
<proteinExistence type="predicted"/>
<dbReference type="PANTHER" id="PTHR37984">
    <property type="entry name" value="PROTEIN CBG26694"/>
    <property type="match status" value="1"/>
</dbReference>
<dbReference type="Pfam" id="PF00665">
    <property type="entry name" value="rve"/>
    <property type="match status" value="1"/>
</dbReference>
<comment type="caution">
    <text evidence="3">The sequence shown here is derived from an EMBL/GenBank/DDBJ whole genome shotgun (WGS) entry which is preliminary data.</text>
</comment>
<dbReference type="InterPro" id="IPR036397">
    <property type="entry name" value="RNaseH_sf"/>
</dbReference>
<sequence length="1663" mass="186314">MNTSASVTGFDQFSLENYANTYGHYSGTVNTESGMSGSLYGYGMPSHIKNAVRMLPPFYSDNTTVDKARTFWEAFERATFGLNDHLRLSRPKGSVGETWWMFSQIDDFATLKTRFHNQFGCQTPQQMIERLKTTKRSRGMPAEVWGDLISGLCDSAQCFDPQMRYQYFLAGIRNKEWRSALATTMATVPQVQEKAFYQSVNAMAPQAQPRGIRLDPDLRTQGVFIVCGRCRRVGHGRLTCGRNNLNCNKCQMLGHIAPECEQMTSQRQFGVTSGSQPLHTAGTQPVNAPSGLSQHSRACFLCKSTSHLVANCPSRAVLIRWFLDSRLVVGVLGDNHRPRTEGGRRKGKGVSLLPHFSSDEFTEKVEMSSRKRLETVPLSSTSVDKVRDGSVFAKYEESSTASVSTRDVGLNEVKSTRSKVLGSIDGDPVVAVPVEPPDLMSDEVVGKGASEEPEDKENATGSRPDGRVFSSAELDAMEERQSNGVIEQVEEYKKELEDRLFPLDEVGRKRRMKKNEEQQKELSLTELSTLLGIPVEVLTRTRNSSPGPLPKLLGELTVISDLVKWMRNLSESAQSLLLLLMKKKQRFVAEQRQMPWIMALTAFLESGALALDAQLRAKVLLMAPNYVVKNGVLMRRVHLKIQAAHARTIEVPVIPLPFIATVLHHCHADAWAAHMGVTKTRDRRMPVQDLSGPFSLLVVDAVGPLVTTPRGNKFFLVFADNFTRGVEAVAIKRLDTVTVVETMVNEVISRHGVLERLLSDQGSNFISELARSFYETLGIKKLVGAAYHHQTQGPVERFNGALIGMLKMFVNEAQDDWDLYLPRVLFAYRTSYREALKDSPFFSLYGRDPVLPLDLAFLNTNAEWKSNEVAAYRRRLYLSLRDTRRLVERQLLKAQDRHEQRLEGQVEAKFMEGDPVWVYQYFRARRGEKKSKKLAFSWHGPYRVVSAVDENAYKIAIPSHSNRVVTINVNRLKGFRGRWSRPFPSEVPTGVLTEAGVDDDGPLTEEDLPSTSYVERLVIGSEETAFSNIVCPVVNIIARRKKNGEEQFLVLLAAYEPSWRPRATLLPKYSVLIKAFEDARRTEQGLPELRRSARLSDANPTLRQPSMNTSASVTGFDQFSLENYANTYGHYSGTVNTESGMSGSLYGYGMPSHIKNAVRMLPPFYSDNTTVDKARTFWEAFERATFGLNDHLRLSRPKGSVGETWWMFSQIDDFATLKTRFHNQFGCQTPQQMIERLKTTKRSRGMPAEVWGDLISGLCDSAQCFDPQMRYQYFLAGIRNKEWRSALATTMATVPQVQEKAFYQSVNAMAPQAQPRGIRLDPDLRTQGVFIVCGRCRRVGHGRLTCGRNNLNCNKCQMLGHIAPECEQMTSQRQFGVTSGSQPLHTAGTQPVNAPSGLSQHSRACFLCKSTSHLVANCPSRAVLIRWFLDSRLVVGVLGDNHRPRTEGGRRKGKGVSLLPHFSSDEFTEKVEMSSRKRLETVPLSSTSVDKVRDGSVFAKYEESSTASVSTRDVGLNEVKSTRSKVLGSIDGDPVVAVPVEPPDLMSDEVVGKGASEEPEDKENATGSRPDGRVFSSAELDAMEERQSNGVIEQVEEYKKELEDRLFPLDEVGRKRRMKKNEEQQKELSLTELSTLLGIPVEVLTRTRNSSPGVLSTPEYWID</sequence>
<dbReference type="InterPro" id="IPR036875">
    <property type="entry name" value="Znf_CCHC_sf"/>
</dbReference>
<dbReference type="InterPro" id="IPR001878">
    <property type="entry name" value="Znf_CCHC"/>
</dbReference>
<gene>
    <name evidence="3" type="ORF">PHPALM_20072</name>
</gene>
<dbReference type="GO" id="GO:0008270">
    <property type="term" value="F:zinc ion binding"/>
    <property type="evidence" value="ECO:0007669"/>
    <property type="project" value="InterPro"/>
</dbReference>
<dbReference type="InterPro" id="IPR056924">
    <property type="entry name" value="SH3_Tf2-1"/>
</dbReference>
<dbReference type="InterPro" id="IPR050951">
    <property type="entry name" value="Retrovirus_Pol_polyprotein"/>
</dbReference>
<evidence type="ECO:0000313" key="4">
    <source>
        <dbReference type="Proteomes" id="UP000237271"/>
    </source>
</evidence>
<dbReference type="GO" id="GO:0003676">
    <property type="term" value="F:nucleic acid binding"/>
    <property type="evidence" value="ECO:0007669"/>
    <property type="project" value="InterPro"/>
</dbReference>
<accession>A0A2P4XFS2</accession>
<dbReference type="Gene3D" id="4.10.60.10">
    <property type="entry name" value="Zinc finger, CCHC-type"/>
    <property type="match status" value="2"/>
</dbReference>
<reference evidence="3 4" key="1">
    <citation type="journal article" date="2017" name="Genome Biol. Evol.">
        <title>Phytophthora megakarya and P. palmivora, closely related causal agents of cacao black pod rot, underwent increases in genome sizes and gene numbers by different mechanisms.</title>
        <authorList>
            <person name="Ali S.S."/>
            <person name="Shao J."/>
            <person name="Lary D.J."/>
            <person name="Kronmiller B."/>
            <person name="Shen D."/>
            <person name="Strem M.D."/>
            <person name="Amoako-Attah I."/>
            <person name="Akrofi A.Y."/>
            <person name="Begoude B.A."/>
            <person name="Ten Hoopen G.M."/>
            <person name="Coulibaly K."/>
            <person name="Kebe B.I."/>
            <person name="Melnick R.L."/>
            <person name="Guiltinan M.J."/>
            <person name="Tyler B.M."/>
            <person name="Meinhardt L.W."/>
            <person name="Bailey B.A."/>
        </authorList>
    </citation>
    <scope>NUCLEOTIDE SEQUENCE [LARGE SCALE GENOMIC DNA]</scope>
    <source>
        <strain evidence="4">sbr112.9</strain>
    </source>
</reference>
<dbReference type="PANTHER" id="PTHR37984:SF5">
    <property type="entry name" value="PROTEIN NYNRIN-LIKE"/>
    <property type="match status" value="1"/>
</dbReference>
<dbReference type="InterPro" id="IPR012337">
    <property type="entry name" value="RNaseH-like_sf"/>
</dbReference>
<feature type="region of interest" description="Disordered" evidence="1">
    <location>
        <begin position="429"/>
        <end position="467"/>
    </location>
</feature>
<dbReference type="Pfam" id="PF24626">
    <property type="entry name" value="SH3_Tf2-1"/>
    <property type="match status" value="1"/>
</dbReference>
<protein>
    <recommendedName>
        <fullName evidence="2">Integrase catalytic domain-containing protein</fullName>
    </recommendedName>
</protein>
<dbReference type="PROSITE" id="PS50994">
    <property type="entry name" value="INTEGRASE"/>
    <property type="match status" value="1"/>
</dbReference>
<evidence type="ECO:0000259" key="2">
    <source>
        <dbReference type="PROSITE" id="PS50994"/>
    </source>
</evidence>
<dbReference type="SMART" id="SM00343">
    <property type="entry name" value="ZnF_C2HC"/>
    <property type="match status" value="4"/>
</dbReference>
<feature type="domain" description="Integrase catalytic" evidence="2">
    <location>
        <begin position="689"/>
        <end position="857"/>
    </location>
</feature>
<dbReference type="OrthoDB" id="120952at2759"/>
<dbReference type="GO" id="GO:0015074">
    <property type="term" value="P:DNA integration"/>
    <property type="evidence" value="ECO:0007669"/>
    <property type="project" value="InterPro"/>
</dbReference>
<dbReference type="SUPFAM" id="SSF53098">
    <property type="entry name" value="Ribonuclease H-like"/>
    <property type="match status" value="1"/>
</dbReference>
<organism evidence="3 4">
    <name type="scientific">Phytophthora palmivora</name>
    <dbReference type="NCBI Taxonomy" id="4796"/>
    <lineage>
        <taxon>Eukaryota</taxon>
        <taxon>Sar</taxon>
        <taxon>Stramenopiles</taxon>
        <taxon>Oomycota</taxon>
        <taxon>Peronosporomycetes</taxon>
        <taxon>Peronosporales</taxon>
        <taxon>Peronosporaceae</taxon>
        <taxon>Phytophthora</taxon>
    </lineage>
</organism>
<dbReference type="Gene3D" id="3.30.420.10">
    <property type="entry name" value="Ribonuclease H-like superfamily/Ribonuclease H"/>
    <property type="match status" value="1"/>
</dbReference>
<dbReference type="SUPFAM" id="SSF57756">
    <property type="entry name" value="Retrovirus zinc finger-like domains"/>
    <property type="match status" value="2"/>
</dbReference>
<dbReference type="InterPro" id="IPR001584">
    <property type="entry name" value="Integrase_cat-core"/>
</dbReference>
<dbReference type="EMBL" id="NCKW01011112">
    <property type="protein sequence ID" value="POM64400.1"/>
    <property type="molecule type" value="Genomic_DNA"/>
</dbReference>
<keyword evidence="4" id="KW-1185">Reference proteome</keyword>
<evidence type="ECO:0000256" key="1">
    <source>
        <dbReference type="SAM" id="MobiDB-lite"/>
    </source>
</evidence>
<evidence type="ECO:0000313" key="3">
    <source>
        <dbReference type="EMBL" id="POM64400.1"/>
    </source>
</evidence>